<evidence type="ECO:0000259" key="3">
    <source>
        <dbReference type="Pfam" id="PF16927"/>
    </source>
</evidence>
<keyword evidence="2" id="KW-0472">Membrane</keyword>
<evidence type="ECO:0000313" key="4">
    <source>
        <dbReference type="EMBL" id="MSB23002.1"/>
    </source>
</evidence>
<dbReference type="EMBL" id="WKPO01000059">
    <property type="protein sequence ID" value="MSB51168.1"/>
    <property type="molecule type" value="Genomic_DNA"/>
</dbReference>
<feature type="domain" description="Histidine kinase N-terminal 7TM region" evidence="3">
    <location>
        <begin position="307"/>
        <end position="513"/>
    </location>
</feature>
<evidence type="ECO:0000256" key="1">
    <source>
        <dbReference type="SAM" id="Coils"/>
    </source>
</evidence>
<dbReference type="AlphaFoldDB" id="A0A6I2RIN8"/>
<feature type="coiled-coil region" evidence="1">
    <location>
        <begin position="598"/>
        <end position="625"/>
    </location>
</feature>
<dbReference type="SUPFAM" id="SSF53850">
    <property type="entry name" value="Periplasmic binding protein-like II"/>
    <property type="match status" value="1"/>
</dbReference>
<protein>
    <recommendedName>
        <fullName evidence="3">Histidine kinase N-terminal 7TM region domain-containing protein</fullName>
    </recommendedName>
</protein>
<reference evidence="6 7" key="1">
    <citation type="journal article" date="2019" name="Nat. Med.">
        <title>A library of human gut bacterial isolates paired with longitudinal multiomics data enables mechanistic microbiome research.</title>
        <authorList>
            <person name="Poyet M."/>
            <person name="Groussin M."/>
            <person name="Gibbons S.M."/>
            <person name="Avila-Pacheco J."/>
            <person name="Jiang X."/>
            <person name="Kearney S.M."/>
            <person name="Perrotta A.R."/>
            <person name="Berdy B."/>
            <person name="Zhao S."/>
            <person name="Lieberman T.D."/>
            <person name="Swanson P.K."/>
            <person name="Smith M."/>
            <person name="Roesemann S."/>
            <person name="Alexander J.E."/>
            <person name="Rich S.A."/>
            <person name="Livny J."/>
            <person name="Vlamakis H."/>
            <person name="Clish C."/>
            <person name="Bullock K."/>
            <person name="Deik A."/>
            <person name="Scott J."/>
            <person name="Pierce K.A."/>
            <person name="Xavier R.J."/>
            <person name="Alm E.J."/>
        </authorList>
    </citation>
    <scope>NUCLEOTIDE SEQUENCE [LARGE SCALE GENOMIC DNA]</scope>
    <source>
        <strain evidence="4 7">BIOML-A2</strain>
        <strain evidence="5 6">BIOML-A5</strain>
    </source>
</reference>
<name>A0A6I2RIN8_FLAPL</name>
<proteinExistence type="predicted"/>
<dbReference type="EMBL" id="WKPR01000065">
    <property type="protein sequence ID" value="MSB23002.1"/>
    <property type="molecule type" value="Genomic_DNA"/>
</dbReference>
<dbReference type="InterPro" id="IPR031621">
    <property type="entry name" value="HisKA_7TM"/>
</dbReference>
<accession>A0A6I2RIN8</accession>
<keyword evidence="2" id="KW-1133">Transmembrane helix</keyword>
<feature type="transmembrane region" description="Helical" evidence="2">
    <location>
        <begin position="395"/>
        <end position="414"/>
    </location>
</feature>
<evidence type="ECO:0000313" key="5">
    <source>
        <dbReference type="EMBL" id="MSB51168.1"/>
    </source>
</evidence>
<gene>
    <name evidence="5" type="ORF">GKE90_21195</name>
    <name evidence="4" type="ORF">GKE97_26535</name>
</gene>
<feature type="transmembrane region" description="Helical" evidence="2">
    <location>
        <begin position="365"/>
        <end position="383"/>
    </location>
</feature>
<dbReference type="Proteomes" id="UP000434475">
    <property type="component" value="Unassembled WGS sequence"/>
</dbReference>
<feature type="transmembrane region" description="Helical" evidence="2">
    <location>
        <begin position="303"/>
        <end position="321"/>
    </location>
</feature>
<feature type="transmembrane region" description="Helical" evidence="2">
    <location>
        <begin position="333"/>
        <end position="350"/>
    </location>
</feature>
<dbReference type="PROSITE" id="PS51257">
    <property type="entry name" value="PROKAR_LIPOPROTEIN"/>
    <property type="match status" value="1"/>
</dbReference>
<keyword evidence="2" id="KW-0812">Transmembrane</keyword>
<keyword evidence="1" id="KW-0175">Coiled coil</keyword>
<evidence type="ECO:0000313" key="6">
    <source>
        <dbReference type="Proteomes" id="UP000429811"/>
    </source>
</evidence>
<dbReference type="Proteomes" id="UP000429811">
    <property type="component" value="Unassembled WGS sequence"/>
</dbReference>
<comment type="caution">
    <text evidence="4">The sequence shown here is derived from an EMBL/GenBank/DDBJ whole genome shotgun (WGS) entry which is preliminary data.</text>
</comment>
<evidence type="ECO:0000313" key="7">
    <source>
        <dbReference type="Proteomes" id="UP000434475"/>
    </source>
</evidence>
<sequence>MPGMCRSHAGAWGAGGAMKRRWWSLLLLCLLLTGCSAAASGGYLISAAEGSGTYSEALEPFLSGYTLRDGEDTLYAEVSRGSAVACFDVQAIPAMTRGVGRYWYPHVSATVVLAVDRTRTDAAITGWSSLRESGIPVGMSSFSVVRNMLAMGALSYGLDGKEPTKQDALDFLEQLYRNGGFELDGADTPILICLDYEAAAWNRTGGNYEIIVPVEGTLTYRVGLLSDTPLILEPGLDEALLSAGLPLAGGERPPGFPDDYRPARTLGKEDYGRFLAITGDSSRDLRRQVFHTRLYTTADMREHILSALLIAAAILLWKGTVSHRMIRHDVRRVVIAMSWLMVGWLLLRLFKYQLPQEGTLCRICWYGYYLFQLALPVALLYLTEILDRAEGEKRLVHPLWPPFAVYVFSVLLVMTNDLHQLVFCFTPGGSWASDYRYGPGYWIVMAFALLFLISALWNLLRKGHRSPSRRGRILPLLFCAGLLVYLAAYIRRIPLAWESDLTVNVCILSVLFFEAVLHGGLIPVNIQYQRLFASAPINLTLLDEDGRTVLSSPGARPISRSVWQRLRADIQQPLLRDRDTQFHAVPVRSGMAVWQEDLSQLNRLRKEIQDVQARLEAANALLREEGEVKKRLLTAETNRALFEQLDRDMERRITSLARLINTLPEVEDPRGLTAYITLCLCHIKRRCNLFFLARQGEPLPGDELSMYLDELAELARYGGVNTLIRCGKVGALKLRGAALCYDFAFETISWTLREKATPLMGYLNAEGAQLVFRFLPGGDPGQWRFSQELVAAVTALGGQIACKDLDGAYGICLTVPLGGEACG</sequence>
<feature type="transmembrane region" description="Helical" evidence="2">
    <location>
        <begin position="440"/>
        <end position="460"/>
    </location>
</feature>
<evidence type="ECO:0000256" key="2">
    <source>
        <dbReference type="SAM" id="Phobius"/>
    </source>
</evidence>
<organism evidence="4 7">
    <name type="scientific">Flavonifractor plautii</name>
    <name type="common">Fusobacterium plautii</name>
    <dbReference type="NCBI Taxonomy" id="292800"/>
    <lineage>
        <taxon>Bacteria</taxon>
        <taxon>Bacillati</taxon>
        <taxon>Bacillota</taxon>
        <taxon>Clostridia</taxon>
        <taxon>Eubacteriales</taxon>
        <taxon>Oscillospiraceae</taxon>
        <taxon>Flavonifractor</taxon>
    </lineage>
</organism>
<feature type="transmembrane region" description="Helical" evidence="2">
    <location>
        <begin position="472"/>
        <end position="490"/>
    </location>
</feature>
<dbReference type="Pfam" id="PF16927">
    <property type="entry name" value="HisKA_7TM"/>
    <property type="match status" value="1"/>
</dbReference>